<feature type="domain" description="AB hydrolase-1" evidence="3">
    <location>
        <begin position="73"/>
        <end position="233"/>
    </location>
</feature>
<name>A0ABR3VHH9_HUMIN</name>
<accession>A0ABR3VHH9</accession>
<evidence type="ECO:0000313" key="4">
    <source>
        <dbReference type="EMBL" id="KAL1841304.1"/>
    </source>
</evidence>
<dbReference type="InterPro" id="IPR000073">
    <property type="entry name" value="AB_hydrolase_1"/>
</dbReference>
<dbReference type="PRINTS" id="PR00793">
    <property type="entry name" value="PROAMNOPTASE"/>
</dbReference>
<keyword evidence="5" id="KW-1185">Reference proteome</keyword>
<evidence type="ECO:0000256" key="1">
    <source>
        <dbReference type="ARBA" id="ARBA00010088"/>
    </source>
</evidence>
<dbReference type="PANTHER" id="PTHR43248:SF2">
    <property type="entry name" value="PROLYL AMINOPEPTIDASE"/>
    <property type="match status" value="1"/>
</dbReference>
<proteinExistence type="inferred from homology"/>
<comment type="caution">
    <text evidence="4">The sequence shown here is derived from an EMBL/GenBank/DDBJ whole genome shotgun (WGS) entry which is preliminary data.</text>
</comment>
<dbReference type="Gene3D" id="3.40.50.1820">
    <property type="entry name" value="alpha/beta hydrolase"/>
    <property type="match status" value="1"/>
</dbReference>
<sequence>MASIQPAKLVRSASHVLPGRLLVTELFFAVPRNHARPGDGTLTLFGRTVRKNERPIVPPSPSDAAAKAQLPYLVYLEGGPGFGNREPQNHPLTRVALDRGYQVLYLDYRGTGLSTPINAPLVLAQGGEEDQARFLKLFRANSIVRDFEAVRLTLTEHFDADKKAWSIVGQSFGGFVALTYLSKFPGGLREVFMTGGLAPILRGPDEVYTATYKKVIERNEAYYRKYPADVAAVRRIAEYIVRAGGEQGIPLPSGGRLTVSLFLTLGLAFGAHGGLDDVHSLILRLTTDLDQTGQFTRASLAAFESHIPFEHHPIYALLHESIYHAKKTVAQPSNWSARRVGQNLPSSCYFTWLRDPDFLKSAPQEQPLFFAGEMVFPFHFDGSAGPELKRMEPVAARLASETEWEEDLYDEEQLRRNEVPVYAVSYIDDMYVDFEFARETARLVKGIKVRETNAWYHDAVRSKSEEVYATLFSLRDDEID</sequence>
<dbReference type="EMBL" id="JAZGSY010000080">
    <property type="protein sequence ID" value="KAL1841304.1"/>
    <property type="molecule type" value="Genomic_DNA"/>
</dbReference>
<evidence type="ECO:0000259" key="3">
    <source>
        <dbReference type="Pfam" id="PF00561"/>
    </source>
</evidence>
<keyword evidence="2" id="KW-0378">Hydrolase</keyword>
<evidence type="ECO:0000256" key="2">
    <source>
        <dbReference type="ARBA" id="ARBA00022801"/>
    </source>
</evidence>
<reference evidence="4 5" key="1">
    <citation type="journal article" date="2024" name="Commun. Biol.">
        <title>Comparative genomic analysis of thermophilic fungi reveals convergent evolutionary adaptations and gene losses.</title>
        <authorList>
            <person name="Steindorff A.S."/>
            <person name="Aguilar-Pontes M.V."/>
            <person name="Robinson A.J."/>
            <person name="Andreopoulos B."/>
            <person name="LaButti K."/>
            <person name="Kuo A."/>
            <person name="Mondo S."/>
            <person name="Riley R."/>
            <person name="Otillar R."/>
            <person name="Haridas S."/>
            <person name="Lipzen A."/>
            <person name="Grimwood J."/>
            <person name="Schmutz J."/>
            <person name="Clum A."/>
            <person name="Reid I.D."/>
            <person name="Moisan M.C."/>
            <person name="Butler G."/>
            <person name="Nguyen T.T.M."/>
            <person name="Dewar K."/>
            <person name="Conant G."/>
            <person name="Drula E."/>
            <person name="Henrissat B."/>
            <person name="Hansel C."/>
            <person name="Singer S."/>
            <person name="Hutchinson M.I."/>
            <person name="de Vries R.P."/>
            <person name="Natvig D.O."/>
            <person name="Powell A.J."/>
            <person name="Tsang A."/>
            <person name="Grigoriev I.V."/>
        </authorList>
    </citation>
    <scope>NUCLEOTIDE SEQUENCE [LARGE SCALE GENOMIC DNA]</scope>
    <source>
        <strain evidence="4 5">CBS 620.91</strain>
    </source>
</reference>
<protein>
    <recommendedName>
        <fullName evidence="3">AB hydrolase-1 domain-containing protein</fullName>
    </recommendedName>
</protein>
<organism evidence="4 5">
    <name type="scientific">Humicola insolens</name>
    <name type="common">Soft-rot fungus</name>
    <dbReference type="NCBI Taxonomy" id="85995"/>
    <lineage>
        <taxon>Eukaryota</taxon>
        <taxon>Fungi</taxon>
        <taxon>Dikarya</taxon>
        <taxon>Ascomycota</taxon>
        <taxon>Pezizomycotina</taxon>
        <taxon>Sordariomycetes</taxon>
        <taxon>Sordariomycetidae</taxon>
        <taxon>Sordariales</taxon>
        <taxon>Chaetomiaceae</taxon>
        <taxon>Mycothermus</taxon>
    </lineage>
</organism>
<evidence type="ECO:0000313" key="5">
    <source>
        <dbReference type="Proteomes" id="UP001583172"/>
    </source>
</evidence>
<dbReference type="InterPro" id="IPR029058">
    <property type="entry name" value="AB_hydrolase_fold"/>
</dbReference>
<comment type="similarity">
    <text evidence="1">Belongs to the peptidase S33 family.</text>
</comment>
<dbReference type="InterPro" id="IPR051601">
    <property type="entry name" value="Serine_prot/Carboxylest_S33"/>
</dbReference>
<dbReference type="InterPro" id="IPR002410">
    <property type="entry name" value="Peptidase_S33"/>
</dbReference>
<dbReference type="SUPFAM" id="SSF53474">
    <property type="entry name" value="alpha/beta-Hydrolases"/>
    <property type="match status" value="1"/>
</dbReference>
<dbReference type="PANTHER" id="PTHR43248">
    <property type="entry name" value="2-SUCCINYL-6-HYDROXY-2,4-CYCLOHEXADIENE-1-CARBOXYLATE SYNTHASE"/>
    <property type="match status" value="1"/>
</dbReference>
<dbReference type="Proteomes" id="UP001583172">
    <property type="component" value="Unassembled WGS sequence"/>
</dbReference>
<dbReference type="Pfam" id="PF00561">
    <property type="entry name" value="Abhydrolase_1"/>
    <property type="match status" value="1"/>
</dbReference>
<gene>
    <name evidence="4" type="ORF">VTJ49DRAFT_7249</name>
</gene>